<dbReference type="InterPro" id="IPR036179">
    <property type="entry name" value="Ig-like_dom_sf"/>
</dbReference>
<gene>
    <name evidence="6" type="ORF">EB796_002179</name>
</gene>
<feature type="domain" description="Ig-like" evidence="4">
    <location>
        <begin position="37"/>
        <end position="135"/>
    </location>
</feature>
<dbReference type="PANTHER" id="PTHR13817">
    <property type="entry name" value="TITIN"/>
    <property type="match status" value="1"/>
</dbReference>
<comment type="caution">
    <text evidence="6">The sequence shown here is derived from an EMBL/GenBank/DDBJ whole genome shotgun (WGS) entry which is preliminary data.</text>
</comment>
<dbReference type="InterPro" id="IPR003599">
    <property type="entry name" value="Ig_sub"/>
</dbReference>
<keyword evidence="3" id="KW-1133">Transmembrane helix</keyword>
<dbReference type="CDD" id="cd00096">
    <property type="entry name" value="Ig"/>
    <property type="match status" value="1"/>
</dbReference>
<dbReference type="SMART" id="SM00408">
    <property type="entry name" value="IGc2"/>
    <property type="match status" value="3"/>
</dbReference>
<dbReference type="InterPro" id="IPR036116">
    <property type="entry name" value="FN3_sf"/>
</dbReference>
<keyword evidence="7" id="KW-1185">Reference proteome</keyword>
<dbReference type="AlphaFoldDB" id="A0A7J7KMZ9"/>
<dbReference type="SUPFAM" id="SSF49265">
    <property type="entry name" value="Fibronectin type III"/>
    <property type="match status" value="2"/>
</dbReference>
<feature type="domain" description="Fibronectin type-III" evidence="5">
    <location>
        <begin position="743"/>
        <end position="841"/>
    </location>
</feature>
<dbReference type="Proteomes" id="UP000593567">
    <property type="component" value="Unassembled WGS sequence"/>
</dbReference>
<dbReference type="EMBL" id="VXIV02000245">
    <property type="protein sequence ID" value="KAF6039513.1"/>
    <property type="molecule type" value="Genomic_DNA"/>
</dbReference>
<dbReference type="Pfam" id="PF07679">
    <property type="entry name" value="I-set"/>
    <property type="match status" value="1"/>
</dbReference>
<dbReference type="InterPro" id="IPR050964">
    <property type="entry name" value="Striated_Muscle_Regulatory"/>
</dbReference>
<evidence type="ECO:0000256" key="2">
    <source>
        <dbReference type="SAM" id="MobiDB-lite"/>
    </source>
</evidence>
<evidence type="ECO:0000313" key="7">
    <source>
        <dbReference type="Proteomes" id="UP000593567"/>
    </source>
</evidence>
<keyword evidence="1" id="KW-0677">Repeat</keyword>
<reference evidence="6" key="1">
    <citation type="submission" date="2020-06" db="EMBL/GenBank/DDBJ databases">
        <title>Draft genome of Bugula neritina, a colonial animal packing powerful symbionts and potential medicines.</title>
        <authorList>
            <person name="Rayko M."/>
        </authorList>
    </citation>
    <scope>NUCLEOTIDE SEQUENCE [LARGE SCALE GENOMIC DNA]</scope>
    <source>
        <strain evidence="6">Kwan_BN1</strain>
    </source>
</reference>
<dbReference type="Pfam" id="PF13927">
    <property type="entry name" value="Ig_3"/>
    <property type="match status" value="1"/>
</dbReference>
<dbReference type="InterPro" id="IPR003961">
    <property type="entry name" value="FN3_dom"/>
</dbReference>
<feature type="transmembrane region" description="Helical" evidence="3">
    <location>
        <begin position="976"/>
        <end position="999"/>
    </location>
</feature>
<dbReference type="Gene3D" id="2.60.40.10">
    <property type="entry name" value="Immunoglobulins"/>
    <property type="match status" value="5"/>
</dbReference>
<dbReference type="InterPro" id="IPR007110">
    <property type="entry name" value="Ig-like_dom"/>
</dbReference>
<dbReference type="CDD" id="cd00063">
    <property type="entry name" value="FN3"/>
    <property type="match status" value="2"/>
</dbReference>
<feature type="region of interest" description="Disordered" evidence="2">
    <location>
        <begin position="1182"/>
        <end position="1204"/>
    </location>
</feature>
<dbReference type="PROSITE" id="PS51257">
    <property type="entry name" value="PROKAR_LIPOPROTEIN"/>
    <property type="match status" value="1"/>
</dbReference>
<dbReference type="InterPro" id="IPR013098">
    <property type="entry name" value="Ig_I-set"/>
</dbReference>
<feature type="domain" description="Ig-like" evidence="4">
    <location>
        <begin position="136"/>
        <end position="228"/>
    </location>
</feature>
<evidence type="ECO:0000256" key="3">
    <source>
        <dbReference type="SAM" id="Phobius"/>
    </source>
</evidence>
<dbReference type="SMART" id="SM00409">
    <property type="entry name" value="IG"/>
    <property type="match status" value="4"/>
</dbReference>
<evidence type="ECO:0000313" key="6">
    <source>
        <dbReference type="EMBL" id="KAF6039513.1"/>
    </source>
</evidence>
<dbReference type="PANTHER" id="PTHR13817:SF73">
    <property type="entry name" value="FIBRONECTIN TYPE-III DOMAIN-CONTAINING PROTEIN"/>
    <property type="match status" value="1"/>
</dbReference>
<proteinExistence type="predicted"/>
<keyword evidence="3" id="KW-0472">Membrane</keyword>
<dbReference type="PROSITE" id="PS50853">
    <property type="entry name" value="FN3"/>
    <property type="match status" value="1"/>
</dbReference>
<name>A0A7J7KMZ9_BUGNE</name>
<keyword evidence="3" id="KW-0812">Transmembrane</keyword>
<evidence type="ECO:0000256" key="1">
    <source>
        <dbReference type="ARBA" id="ARBA00022737"/>
    </source>
</evidence>
<dbReference type="InterPro" id="IPR013783">
    <property type="entry name" value="Ig-like_fold"/>
</dbReference>
<feature type="compositionally biased region" description="Polar residues" evidence="2">
    <location>
        <begin position="1066"/>
        <end position="1079"/>
    </location>
</feature>
<evidence type="ECO:0000259" key="4">
    <source>
        <dbReference type="PROSITE" id="PS50835"/>
    </source>
</evidence>
<accession>A0A7J7KMZ9</accession>
<dbReference type="SUPFAM" id="SSF48726">
    <property type="entry name" value="Immunoglobulin"/>
    <property type="match status" value="3"/>
</dbReference>
<sequence length="1204" mass="133313">MTKAKGLGTWLLFQFVTTACLHLQLLLVLLASFSDAEYVKVALSTTQYADYGSRITLPCKVCPSAQGSSCLSEGNGVLTEWFRNLLELQTSYGRFAVLSNGSLSISGFSTQDIGNYHCKRTNDSFGLVSTSTRLLPSVYSVPLLFENTQLSVPKGDNIRLVCPTQDWIPTPTVTWFKDSLPLEDSSRYDILPSGVLHIPRLSFNTTGTYSCAALTLNGSVISSENGIKVDIDSEGERQFKLLAVPPTQVVYRPGDDLVLESYINSVGGETVRWYQKVYTATHDAVWQQLQMTKQDQYMRGLTQPGQYRVDVQSGSSFQTIADVEIFSPPKYESKDIQPVSHLSALATNHVVLKCEIISEPAVTVVWYKNGEPVDMCHEMKLVANDLRVEKLSLTDTGYYQCVASNKYGVKSRTYFLQVVLKDGVPFLPEIVYANYLNQESVEVFWTARKRPDDTGTLAYSLTYSSAVCSPDSEIIYKLLLPNECQCKPCLANDTVCCNATFETILGDVDYRIQLSVFNRIGGQISPPHFIQAFSKQINPPAAIKYIEFGLEVIDFSNVLLIQWNSLPMVASYRVILRHHNTGDVVPHVISELIERSNNQNYTLIEGFSKNVTLFVEVEAISEPVARVQQLQRQLIKSPSVTDLAPAPSVQIVDVVGEEGLPGVVAYWTEVENCDYYYIWYKCDEIEALVTLDRANKTLKIIPVEKRCVVVVAPVVNGQPQTAAVASFDRWCPTVISPRGITVRPHQREGVKYANGVYDVLVEWKAGHFLNQTCEVNYHVQWRTRGQTEFSPEYSILIQDELETIVKGLELDITYEFQVTAFTNVSEERRTSPLFSHTVRRPPSAKGLAVFFHRFPGVTVVNWNSISSEHDLTMYVLQLYTHTYSTWISINTTTVPASFEKKFYKVEYADLLPSTTYNITVTGVNLHGAGAMSSLVFNTPQRSTLPVGEGATGGSGYLDNSNTASPIGSSGLTETHIGIIIGVSISLILILISALMLVVFRKKFVQPHRSSRTYRRHPGSFDHQPLTVCTTPSNYELTMSITQSSLAPIHPVNDLVTNLPLNSTFVSPPQLSNKATSGQDSGIDGTTDDHRSSQDLGEYDIEEEGLMGSGLSLTSELSLQDGGNSLGWRSEIHGGNFESAARLHAQSECDSLLADSNRSSHPLQSASLEAARCRPDQLNIDRTLDDDNYGSPCTLLPSDSSTLGS</sequence>
<feature type="region of interest" description="Disordered" evidence="2">
    <location>
        <begin position="1066"/>
        <end position="1093"/>
    </location>
</feature>
<protein>
    <submittedName>
        <fullName evidence="6">IGDCC4</fullName>
    </submittedName>
</protein>
<dbReference type="SMART" id="SM00060">
    <property type="entry name" value="FN3"/>
    <property type="match status" value="2"/>
</dbReference>
<organism evidence="6 7">
    <name type="scientific">Bugula neritina</name>
    <name type="common">Brown bryozoan</name>
    <name type="synonym">Sertularia neritina</name>
    <dbReference type="NCBI Taxonomy" id="10212"/>
    <lineage>
        <taxon>Eukaryota</taxon>
        <taxon>Metazoa</taxon>
        <taxon>Spiralia</taxon>
        <taxon>Lophotrochozoa</taxon>
        <taxon>Bryozoa</taxon>
        <taxon>Gymnolaemata</taxon>
        <taxon>Cheilostomatida</taxon>
        <taxon>Flustrina</taxon>
        <taxon>Buguloidea</taxon>
        <taxon>Bugulidae</taxon>
        <taxon>Bugula</taxon>
    </lineage>
</organism>
<dbReference type="PROSITE" id="PS50835">
    <property type="entry name" value="IG_LIKE"/>
    <property type="match status" value="3"/>
</dbReference>
<dbReference type="InterPro" id="IPR003598">
    <property type="entry name" value="Ig_sub2"/>
</dbReference>
<feature type="domain" description="Ig-like" evidence="4">
    <location>
        <begin position="329"/>
        <end position="417"/>
    </location>
</feature>
<evidence type="ECO:0000259" key="5">
    <source>
        <dbReference type="PROSITE" id="PS50853"/>
    </source>
</evidence>
<dbReference type="OrthoDB" id="6155648at2759"/>